<dbReference type="EMBL" id="BAAANE010000007">
    <property type="protein sequence ID" value="GAA1643813.1"/>
    <property type="molecule type" value="Genomic_DNA"/>
</dbReference>
<evidence type="ECO:0000313" key="4">
    <source>
        <dbReference type="Proteomes" id="UP001501319"/>
    </source>
</evidence>
<comment type="similarity">
    <text evidence="1">Belongs to the enoyl-CoA hydratase/isomerase family.</text>
</comment>
<evidence type="ECO:0000313" key="3">
    <source>
        <dbReference type="EMBL" id="GAA1643813.1"/>
    </source>
</evidence>
<proteinExistence type="inferred from homology"/>
<dbReference type="Proteomes" id="UP001501319">
    <property type="component" value="Unassembled WGS sequence"/>
</dbReference>
<keyword evidence="4" id="KW-1185">Reference proteome</keyword>
<dbReference type="Gene3D" id="3.10.129.10">
    <property type="entry name" value="Hotdog Thioesterase"/>
    <property type="match status" value="1"/>
</dbReference>
<reference evidence="3 4" key="1">
    <citation type="journal article" date="2019" name="Int. J. Syst. Evol. Microbiol.">
        <title>The Global Catalogue of Microorganisms (GCM) 10K type strain sequencing project: providing services to taxonomists for standard genome sequencing and annotation.</title>
        <authorList>
            <consortium name="The Broad Institute Genomics Platform"/>
            <consortium name="The Broad Institute Genome Sequencing Center for Infectious Disease"/>
            <person name="Wu L."/>
            <person name="Ma J."/>
        </authorList>
    </citation>
    <scope>NUCLEOTIDE SEQUENCE [LARGE SCALE GENOMIC DNA]</scope>
    <source>
        <strain evidence="3 4">JCM 14306</strain>
    </source>
</reference>
<dbReference type="RefSeq" id="WP_344112959.1">
    <property type="nucleotide sequence ID" value="NZ_BAAANE010000007.1"/>
</dbReference>
<dbReference type="InterPro" id="IPR029069">
    <property type="entry name" value="HotDog_dom_sf"/>
</dbReference>
<dbReference type="InterPro" id="IPR002539">
    <property type="entry name" value="MaoC-like_dom"/>
</dbReference>
<evidence type="ECO:0000259" key="2">
    <source>
        <dbReference type="Pfam" id="PF01575"/>
    </source>
</evidence>
<name>A0ABN2FEX2_9ACTN</name>
<evidence type="ECO:0000256" key="1">
    <source>
        <dbReference type="ARBA" id="ARBA00005254"/>
    </source>
</evidence>
<comment type="caution">
    <text evidence="3">The sequence shown here is derived from an EMBL/GenBank/DDBJ whole genome shotgun (WGS) entry which is preliminary data.</text>
</comment>
<dbReference type="Pfam" id="PF01575">
    <property type="entry name" value="MaoC_dehydratas"/>
    <property type="match status" value="1"/>
</dbReference>
<dbReference type="CDD" id="cd03441">
    <property type="entry name" value="R_hydratase_like"/>
    <property type="match status" value="1"/>
</dbReference>
<dbReference type="SUPFAM" id="SSF54637">
    <property type="entry name" value="Thioesterase/thiol ester dehydrase-isomerase"/>
    <property type="match status" value="1"/>
</dbReference>
<dbReference type="InterPro" id="IPR050965">
    <property type="entry name" value="UPF0336/Enoyl-CoA_hydratase"/>
</dbReference>
<accession>A0ABN2FEX2</accession>
<gene>
    <name evidence="3" type="ORF">GCM10009744_37750</name>
</gene>
<feature type="domain" description="MaoC-like" evidence="2">
    <location>
        <begin position="5"/>
        <end position="104"/>
    </location>
</feature>
<organism evidence="3 4">
    <name type="scientific">Kribbella alba</name>
    <dbReference type="NCBI Taxonomy" id="190197"/>
    <lineage>
        <taxon>Bacteria</taxon>
        <taxon>Bacillati</taxon>
        <taxon>Actinomycetota</taxon>
        <taxon>Actinomycetes</taxon>
        <taxon>Propionibacteriales</taxon>
        <taxon>Kribbellaceae</taxon>
        <taxon>Kribbella</taxon>
    </lineage>
</organism>
<dbReference type="PANTHER" id="PTHR43437">
    <property type="entry name" value="HYDROXYACYL-THIOESTER DEHYDRATASE TYPE 2, MITOCHONDRIAL-RELATED"/>
    <property type="match status" value="1"/>
</dbReference>
<protein>
    <submittedName>
        <fullName evidence="3">Dihydroxy-acid dehydratase</fullName>
    </submittedName>
</protein>
<sequence length="146" mass="15701">MIEATLGERPASRSFGPLTQTDIVRFAGAGGDFNPLHHDPAVASAAGFERPIAMGQLTAGLVAAWLTDWCGVENLRRYEVRFTAPFMIGDTVELSGVVVSVEPLEDDYGLAVVELNAEAAGRKLLTGRATFVTARRTVESLRPLRT</sequence>
<dbReference type="PANTHER" id="PTHR43437:SF3">
    <property type="entry name" value="HYDROXYACYL-THIOESTER DEHYDRATASE TYPE 2, MITOCHONDRIAL"/>
    <property type="match status" value="1"/>
</dbReference>